<accession>A0A1G2CT32</accession>
<keyword evidence="1" id="KW-0472">Membrane</keyword>
<dbReference type="EMBL" id="MHLH01000015">
    <property type="protein sequence ID" value="OGZ03821.1"/>
    <property type="molecule type" value="Genomic_DNA"/>
</dbReference>
<comment type="caution">
    <text evidence="3">The sequence shown here is derived from an EMBL/GenBank/DDBJ whole genome shotgun (WGS) entry which is preliminary data.</text>
</comment>
<dbReference type="InterPro" id="IPR058441">
    <property type="entry name" value="DUF8128"/>
</dbReference>
<evidence type="ECO:0000259" key="2">
    <source>
        <dbReference type="Pfam" id="PF26449"/>
    </source>
</evidence>
<protein>
    <recommendedName>
        <fullName evidence="2">DUF8128 domain-containing protein</fullName>
    </recommendedName>
</protein>
<reference evidence="3 4" key="1">
    <citation type="journal article" date="2016" name="Nat. Commun.">
        <title>Thousands of microbial genomes shed light on interconnected biogeochemical processes in an aquifer system.</title>
        <authorList>
            <person name="Anantharaman K."/>
            <person name="Brown C.T."/>
            <person name="Hug L.A."/>
            <person name="Sharon I."/>
            <person name="Castelle C.J."/>
            <person name="Probst A.J."/>
            <person name="Thomas B.C."/>
            <person name="Singh A."/>
            <person name="Wilkins M.J."/>
            <person name="Karaoz U."/>
            <person name="Brodie E.L."/>
            <person name="Williams K.H."/>
            <person name="Hubbard S.S."/>
            <person name="Banfield J.F."/>
        </authorList>
    </citation>
    <scope>NUCLEOTIDE SEQUENCE [LARGE SCALE GENOMIC DNA]</scope>
</reference>
<proteinExistence type="predicted"/>
<feature type="domain" description="DUF8128" evidence="2">
    <location>
        <begin position="57"/>
        <end position="300"/>
    </location>
</feature>
<evidence type="ECO:0000313" key="4">
    <source>
        <dbReference type="Proteomes" id="UP000178841"/>
    </source>
</evidence>
<organism evidence="3 4">
    <name type="scientific">Candidatus Lloydbacteria bacterium RIFCSPHIGHO2_01_FULL_41_20</name>
    <dbReference type="NCBI Taxonomy" id="1798657"/>
    <lineage>
        <taxon>Bacteria</taxon>
        <taxon>Candidatus Lloydiibacteriota</taxon>
    </lineage>
</organism>
<keyword evidence="1" id="KW-1133">Transmembrane helix</keyword>
<dbReference type="AlphaFoldDB" id="A0A1G2CT32"/>
<sequence>MAIFDFFFGSFVGAFEAAYYQVTYGATALIVPLALIFFAWKIWVYYINAEYLNNLKWALLEVRLPKEIRRSPLAMEIVLNSFHQTGKTGSPYKKYWLGQLRPTFSLEIVSIGGMVHFFIYTMQEFRNAVESYIYAQYPEAEIVEAPDYAEMVSYTIDGRWSMNAIEFVLSKPDPYPIKTYIDYGMDKSAKEEERIDPITPTIELMGSLKKGEQLWLQIIVRAAMNRYKLPGKWFKHGSYKDEAEEEIKKIKALATDAEGRFNTNLLTPVQKSTIESLERNTDKLGFDAGIRAIYIAEKDPSRGASSANIPALVNMMKQYNSANLNGFTISRLTSFDNYPWSEYLGLKRGEFPYINIGIKESEKEKLKGFGFYRNRSYFYQPCSHKPFVLSSEELATIYHFPGGVSGTPSFARIDSKKSEPPINLPV</sequence>
<dbReference type="STRING" id="1798657.A2648_02605"/>
<evidence type="ECO:0000256" key="1">
    <source>
        <dbReference type="SAM" id="Phobius"/>
    </source>
</evidence>
<dbReference type="Pfam" id="PF26449">
    <property type="entry name" value="DUF8128"/>
    <property type="match status" value="1"/>
</dbReference>
<name>A0A1G2CT32_9BACT</name>
<feature type="transmembrane region" description="Helical" evidence="1">
    <location>
        <begin position="103"/>
        <end position="122"/>
    </location>
</feature>
<dbReference type="Proteomes" id="UP000178841">
    <property type="component" value="Unassembled WGS sequence"/>
</dbReference>
<keyword evidence="1" id="KW-0812">Transmembrane</keyword>
<evidence type="ECO:0000313" key="3">
    <source>
        <dbReference type="EMBL" id="OGZ03821.1"/>
    </source>
</evidence>
<gene>
    <name evidence="3" type="ORF">A2648_02605</name>
</gene>
<feature type="transmembrane region" description="Helical" evidence="1">
    <location>
        <begin position="24"/>
        <end position="46"/>
    </location>
</feature>